<evidence type="ECO:0000313" key="1">
    <source>
        <dbReference type="EMBL" id="CEL52896.1"/>
    </source>
</evidence>
<keyword evidence="2" id="KW-1185">Reference proteome</keyword>
<dbReference type="AlphaFoldDB" id="A0A0B7F4A3"/>
<organism evidence="1 2">
    <name type="scientific">Thanatephorus cucumeris (strain AG1-IB / isolate 7/3/14)</name>
    <name type="common">Lettuce bottom rot fungus</name>
    <name type="synonym">Rhizoctonia solani</name>
    <dbReference type="NCBI Taxonomy" id="1108050"/>
    <lineage>
        <taxon>Eukaryota</taxon>
        <taxon>Fungi</taxon>
        <taxon>Dikarya</taxon>
        <taxon>Basidiomycota</taxon>
        <taxon>Agaricomycotina</taxon>
        <taxon>Agaricomycetes</taxon>
        <taxon>Cantharellales</taxon>
        <taxon>Ceratobasidiaceae</taxon>
        <taxon>Rhizoctonia</taxon>
        <taxon>Rhizoctonia solani AG-1</taxon>
    </lineage>
</organism>
<gene>
    <name evidence="1" type="ORF">RSOLAG1IB_05964</name>
</gene>
<protein>
    <submittedName>
        <fullName evidence="1">Uncharacterized protein</fullName>
    </submittedName>
</protein>
<evidence type="ECO:0000313" key="2">
    <source>
        <dbReference type="Proteomes" id="UP000059188"/>
    </source>
</evidence>
<dbReference type="EMBL" id="LN679110">
    <property type="protein sequence ID" value="CEL52896.1"/>
    <property type="molecule type" value="Genomic_DNA"/>
</dbReference>
<proteinExistence type="predicted"/>
<name>A0A0B7F4A3_THACB</name>
<reference evidence="1 2" key="1">
    <citation type="submission" date="2014-11" db="EMBL/GenBank/DDBJ databases">
        <authorList>
            <person name="Wibberg Daniel"/>
        </authorList>
    </citation>
    <scope>NUCLEOTIDE SEQUENCE [LARGE SCALE GENOMIC DNA]</scope>
    <source>
        <strain evidence="1">Rhizoctonia solani AG1-IB 7/3/14</strain>
    </source>
</reference>
<dbReference type="Proteomes" id="UP000059188">
    <property type="component" value="Unassembled WGS sequence"/>
</dbReference>
<sequence length="88" mass="9453">MCVTDWEGRTVGTVCERPGDGYQDTETRGKACESGSHPCPVVYMSGGWGIKNGSECAGSVRPKECLTRSRDEMGHVLSSKALPVESML</sequence>
<accession>A0A0B7F4A3</accession>